<dbReference type="Gene3D" id="3.40.50.300">
    <property type="entry name" value="P-loop containing nucleotide triphosphate hydrolases"/>
    <property type="match status" value="1"/>
</dbReference>
<dbReference type="Pfam" id="PF13424">
    <property type="entry name" value="TPR_12"/>
    <property type="match status" value="3"/>
</dbReference>
<protein>
    <submittedName>
        <fullName evidence="5">ATP-binding protein</fullName>
    </submittedName>
</protein>
<evidence type="ECO:0000259" key="4">
    <source>
        <dbReference type="Pfam" id="PF00931"/>
    </source>
</evidence>
<accession>A0ABW1K493</accession>
<feature type="compositionally biased region" description="Pro residues" evidence="2">
    <location>
        <begin position="66"/>
        <end position="76"/>
    </location>
</feature>
<dbReference type="InterPro" id="IPR027417">
    <property type="entry name" value="P-loop_NTPase"/>
</dbReference>
<dbReference type="Pfam" id="PF00931">
    <property type="entry name" value="NB-ARC"/>
    <property type="match status" value="1"/>
</dbReference>
<organism evidence="5 6">
    <name type="scientific">Plantactinospora solaniradicis</name>
    <dbReference type="NCBI Taxonomy" id="1723736"/>
    <lineage>
        <taxon>Bacteria</taxon>
        <taxon>Bacillati</taxon>
        <taxon>Actinomycetota</taxon>
        <taxon>Actinomycetes</taxon>
        <taxon>Micromonosporales</taxon>
        <taxon>Micromonosporaceae</taxon>
        <taxon>Plantactinospora</taxon>
    </lineage>
</organism>
<dbReference type="PANTHER" id="PTHR47691:SF3">
    <property type="entry name" value="HTH-TYPE TRANSCRIPTIONAL REGULATOR RV0890C-RELATED"/>
    <property type="match status" value="1"/>
</dbReference>
<evidence type="ECO:0000256" key="1">
    <source>
        <dbReference type="PROSITE-ProRule" id="PRU00339"/>
    </source>
</evidence>
<feature type="repeat" description="TPR" evidence="1">
    <location>
        <begin position="543"/>
        <end position="576"/>
    </location>
</feature>
<evidence type="ECO:0000313" key="6">
    <source>
        <dbReference type="Proteomes" id="UP001596203"/>
    </source>
</evidence>
<dbReference type="PANTHER" id="PTHR47691">
    <property type="entry name" value="REGULATOR-RELATED"/>
    <property type="match status" value="1"/>
</dbReference>
<evidence type="ECO:0000256" key="2">
    <source>
        <dbReference type="SAM" id="MobiDB-lite"/>
    </source>
</evidence>
<reference evidence="6" key="1">
    <citation type="journal article" date="2019" name="Int. J. Syst. Evol. Microbiol.">
        <title>The Global Catalogue of Microorganisms (GCM) 10K type strain sequencing project: providing services to taxonomists for standard genome sequencing and annotation.</title>
        <authorList>
            <consortium name="The Broad Institute Genomics Platform"/>
            <consortium name="The Broad Institute Genome Sequencing Center for Infectious Disease"/>
            <person name="Wu L."/>
            <person name="Ma J."/>
        </authorList>
    </citation>
    <scope>NUCLEOTIDE SEQUENCE [LARGE SCALE GENOMIC DNA]</scope>
    <source>
        <strain evidence="6">ZS-35-S2</strain>
    </source>
</reference>
<keyword evidence="5" id="KW-0067">ATP-binding</keyword>
<gene>
    <name evidence="5" type="ORF">ACFP2T_09055</name>
</gene>
<keyword evidence="6" id="KW-1185">Reference proteome</keyword>
<dbReference type="Proteomes" id="UP001596203">
    <property type="component" value="Unassembled WGS sequence"/>
</dbReference>
<evidence type="ECO:0000256" key="3">
    <source>
        <dbReference type="SAM" id="Phobius"/>
    </source>
</evidence>
<dbReference type="InterPro" id="IPR019734">
    <property type="entry name" value="TPR_rpt"/>
</dbReference>
<dbReference type="PRINTS" id="PR00364">
    <property type="entry name" value="DISEASERSIST"/>
</dbReference>
<keyword evidence="3" id="KW-1133">Transmembrane helix</keyword>
<dbReference type="EMBL" id="JBHSPR010000007">
    <property type="protein sequence ID" value="MFC6016345.1"/>
    <property type="molecule type" value="Genomic_DNA"/>
</dbReference>
<feature type="domain" description="NB-ARC" evidence="4">
    <location>
        <begin position="118"/>
        <end position="269"/>
    </location>
</feature>
<dbReference type="RefSeq" id="WP_377419619.1">
    <property type="nucleotide sequence ID" value="NZ_JBHSPR010000007.1"/>
</dbReference>
<proteinExistence type="predicted"/>
<name>A0ABW1K493_9ACTN</name>
<comment type="caution">
    <text evidence="5">The sequence shown here is derived from an EMBL/GenBank/DDBJ whole genome shotgun (WGS) entry which is preliminary data.</text>
</comment>
<feature type="region of interest" description="Disordered" evidence="2">
    <location>
        <begin position="56"/>
        <end position="81"/>
    </location>
</feature>
<dbReference type="SUPFAM" id="SSF48452">
    <property type="entry name" value="TPR-like"/>
    <property type="match status" value="2"/>
</dbReference>
<dbReference type="InterPro" id="IPR002182">
    <property type="entry name" value="NB-ARC"/>
</dbReference>
<dbReference type="SMART" id="SM00028">
    <property type="entry name" value="TPR"/>
    <property type="match status" value="5"/>
</dbReference>
<keyword evidence="3" id="KW-0812">Transmembrane</keyword>
<sequence>MAGWARSGLPAGVSTALAFLAGAFTNVFTQGWSLPVGAGLAVLVVGWVGWEMRQAARAADDRGPEPDPGTTPPDPTPSGAAVVPRQLPAAVRHFAGRSTELATLTRQLRQSRADHGDAMAVSTIAGTAGIGKTALAVHWAHQAADDFPDGQLYVNLRGFEPAGAAMTTTAEALRGFLDAFEVPPHRIPDSLDAQAALYRSLLAGKRALVVLDNARDADQVRPLLPGTVGCVVLVTSRNRLSSLVTVEGAHPLILDLLTPDEARELLARRLGTERLAAEPEAVTEIIRHCARLPVALAVVAARAATNPTFTLTVLAAQLRETRDRLDALTDDDTNDVRSVFSWSYRSLTPETARLFRLLGLHPGPDITAPAAASLAGLPLARVRPLLAELVRANLVVEHVPRRYTFHDLLRAYANEQAYAVDSDDERRAALRRSLDHYLHTAYAAAHLLDRYRDPITLPAPRPGVTPESSADHRQALAWFTAEHQVLLAAVDVAAATGSENHAWQLAWALDNFLWFGGHWPELAEVGRTALDAARRLADRPAEARAHQNLVHAYTRLGRYDEAERHGRQALTLHRQGDNLAGQAHTHMFLTKLRTRQGRHAEALDHARQALHLYTEVGEEIWQADALNAVGGQHGKLGEPEQALDFCQRALAIYQRHDDRRGQVWTWENLGFAHHHLGDHPAAVACYHRALDLCRSLDYPDSEAELLAQLGDTRQAAGDLDAARDSWNQALAIIAPDHVDADGIRGKLRNLQVPTGAVDDPRPR</sequence>
<feature type="transmembrane region" description="Helical" evidence="3">
    <location>
        <begin position="33"/>
        <end position="50"/>
    </location>
</feature>
<dbReference type="GO" id="GO:0005524">
    <property type="term" value="F:ATP binding"/>
    <property type="evidence" value="ECO:0007669"/>
    <property type="project" value="UniProtKB-KW"/>
</dbReference>
<keyword evidence="3" id="KW-0472">Membrane</keyword>
<evidence type="ECO:0000313" key="5">
    <source>
        <dbReference type="EMBL" id="MFC6016345.1"/>
    </source>
</evidence>
<dbReference type="SUPFAM" id="SSF52540">
    <property type="entry name" value="P-loop containing nucleoside triphosphate hydrolases"/>
    <property type="match status" value="1"/>
</dbReference>
<keyword evidence="1" id="KW-0802">TPR repeat</keyword>
<dbReference type="Gene3D" id="1.25.40.10">
    <property type="entry name" value="Tetratricopeptide repeat domain"/>
    <property type="match status" value="1"/>
</dbReference>
<dbReference type="InterPro" id="IPR011990">
    <property type="entry name" value="TPR-like_helical_dom_sf"/>
</dbReference>
<dbReference type="PROSITE" id="PS50005">
    <property type="entry name" value="TPR"/>
    <property type="match status" value="1"/>
</dbReference>
<keyword evidence="5" id="KW-0547">Nucleotide-binding</keyword>